<evidence type="ECO:0000256" key="2">
    <source>
        <dbReference type="ARBA" id="ARBA00012704"/>
    </source>
</evidence>
<dbReference type="InterPro" id="IPR001173">
    <property type="entry name" value="Glyco_trans_2-like"/>
</dbReference>
<evidence type="ECO:0000256" key="5">
    <source>
        <dbReference type="ARBA" id="ARBA00050499"/>
    </source>
</evidence>
<proteinExistence type="inferred from homology"/>
<keyword evidence="3" id="KW-0328">Glycosyltransferase</keyword>
<dbReference type="PANTHER" id="PTHR43398">
    <property type="entry name" value="DOLICHOL-PHOSPHATE MANNOSYLTRANSFERASE SUBUNIT 1"/>
    <property type="match status" value="1"/>
</dbReference>
<accession>A0AAP6XNT2</accession>
<evidence type="ECO:0000313" key="8">
    <source>
        <dbReference type="Proteomes" id="UP000591626"/>
    </source>
</evidence>
<evidence type="ECO:0000313" key="7">
    <source>
        <dbReference type="EMBL" id="NJJ04242.1"/>
    </source>
</evidence>
<reference evidence="7 8" key="1">
    <citation type="submission" date="2020-03" db="EMBL/GenBank/DDBJ databases">
        <title>Draft genome sequences of bacterial isolates from the female urobiome.</title>
        <authorList>
            <person name="Miller-Ensminger T."/>
            <person name="Wolfe A.J."/>
            <person name="Putonti C."/>
        </authorList>
    </citation>
    <scope>NUCLEOTIDE SEQUENCE [LARGE SCALE GENOMIC DNA]</scope>
    <source>
        <strain evidence="7 8">UMB8490</strain>
    </source>
</reference>
<comment type="catalytic activity">
    <reaction evidence="5">
        <text>a di-trans,poly-cis-dolichyl phosphate + GDP-alpha-D-mannose = a di-trans,poly-cis-dolichyl beta-D-mannosyl phosphate + GDP</text>
        <dbReference type="Rhea" id="RHEA:21184"/>
        <dbReference type="Rhea" id="RHEA-COMP:19498"/>
        <dbReference type="Rhea" id="RHEA-COMP:19501"/>
        <dbReference type="ChEBI" id="CHEBI:57527"/>
        <dbReference type="ChEBI" id="CHEBI:57683"/>
        <dbReference type="ChEBI" id="CHEBI:58189"/>
        <dbReference type="ChEBI" id="CHEBI:58211"/>
        <dbReference type="EC" id="2.4.1.83"/>
    </reaction>
</comment>
<evidence type="ECO:0000256" key="1">
    <source>
        <dbReference type="ARBA" id="ARBA00006739"/>
    </source>
</evidence>
<dbReference type="InterPro" id="IPR039528">
    <property type="entry name" value="DPM1-like"/>
</dbReference>
<dbReference type="PANTHER" id="PTHR43398:SF1">
    <property type="entry name" value="DOLICHOL-PHOSPHATE MANNOSYLTRANSFERASE SUBUNIT 1"/>
    <property type="match status" value="1"/>
</dbReference>
<dbReference type="EMBL" id="JAAUVV010000014">
    <property type="protein sequence ID" value="NJJ04242.1"/>
    <property type="molecule type" value="Genomic_DNA"/>
</dbReference>
<dbReference type="CDD" id="cd06442">
    <property type="entry name" value="DPM1_like"/>
    <property type="match status" value="1"/>
</dbReference>
<dbReference type="Proteomes" id="UP000591626">
    <property type="component" value="Unassembled WGS sequence"/>
</dbReference>
<gene>
    <name evidence="7" type="ORF">HC138_07765</name>
</gene>
<dbReference type="InterPro" id="IPR029044">
    <property type="entry name" value="Nucleotide-diphossugar_trans"/>
</dbReference>
<comment type="caution">
    <text evidence="7">The sequence shown here is derived from an EMBL/GenBank/DDBJ whole genome shotgun (WGS) entry which is preliminary data.</text>
</comment>
<dbReference type="RefSeq" id="WP_101733111.1">
    <property type="nucleotide sequence ID" value="NZ_JAAUVV010000014.1"/>
</dbReference>
<dbReference type="GO" id="GO:0009247">
    <property type="term" value="P:glycolipid biosynthetic process"/>
    <property type="evidence" value="ECO:0007669"/>
    <property type="project" value="TreeGrafter"/>
</dbReference>
<name>A0AAP6XNT2_9CORY</name>
<evidence type="ECO:0000259" key="6">
    <source>
        <dbReference type="Pfam" id="PF00535"/>
    </source>
</evidence>
<evidence type="ECO:0000256" key="4">
    <source>
        <dbReference type="ARBA" id="ARBA00022679"/>
    </source>
</evidence>
<protein>
    <recommendedName>
        <fullName evidence="2">dolichyl-phosphate beta-D-mannosyltransferase</fullName>
        <ecNumber evidence="2">2.4.1.83</ecNumber>
    </recommendedName>
</protein>
<feature type="domain" description="Glycosyltransferase 2-like" evidence="6">
    <location>
        <begin position="7"/>
        <end position="172"/>
    </location>
</feature>
<keyword evidence="4" id="KW-0808">Transferase</keyword>
<dbReference type="GO" id="GO:0016020">
    <property type="term" value="C:membrane"/>
    <property type="evidence" value="ECO:0007669"/>
    <property type="project" value="GOC"/>
</dbReference>
<comment type="similarity">
    <text evidence="1">Belongs to the glycosyltransferase 2 family.</text>
</comment>
<dbReference type="AlphaFoldDB" id="A0AAP6XNT2"/>
<dbReference type="FunFam" id="3.90.550.10:FF:000122">
    <property type="entry name" value="Dolichol-phosphate mannosyltransferase subunit 1"/>
    <property type="match status" value="1"/>
</dbReference>
<dbReference type="EC" id="2.4.1.83" evidence="2"/>
<sequence>MANTTLVIIPTYNEVENIPLIVGRVLDANKDVDVLVVDDNSPDGTGAKADELAATHDEVHVLHRTGKDGLLAAYRAGFEWALEREYEVIVQMDADGSHAPEELVRLLDAVANGADLAIGSRYVDGGEVKNWPRSRYLLSKLGNEYISIALGDDVKDMTAGYRAFRREVLEDLDLDALSNKGYIFQVEIAHKVADAGFGVVEVPITFEDRKLGESKLDASFAAASFAEVTKWGAKEKASFVGNLASETWRQIEYAAANSKLADLPNRAAKAPSQVADLANEVASLTKYELSGKNLDKVGRRVAEGAQTAKDLTTETVRQVLHVFNSGSK</sequence>
<evidence type="ECO:0000256" key="3">
    <source>
        <dbReference type="ARBA" id="ARBA00022676"/>
    </source>
</evidence>
<dbReference type="GO" id="GO:0004582">
    <property type="term" value="F:dolichyl-phosphate beta-D-mannosyltransferase activity"/>
    <property type="evidence" value="ECO:0007669"/>
    <property type="project" value="UniProtKB-EC"/>
</dbReference>
<dbReference type="Pfam" id="PF00535">
    <property type="entry name" value="Glycos_transf_2"/>
    <property type="match status" value="1"/>
</dbReference>
<organism evidence="7 8">
    <name type="scientific">Corynebacterium coyleae</name>
    <dbReference type="NCBI Taxonomy" id="53374"/>
    <lineage>
        <taxon>Bacteria</taxon>
        <taxon>Bacillati</taxon>
        <taxon>Actinomycetota</taxon>
        <taxon>Actinomycetes</taxon>
        <taxon>Mycobacteriales</taxon>
        <taxon>Corynebacteriaceae</taxon>
        <taxon>Corynebacterium</taxon>
    </lineage>
</organism>
<dbReference type="SUPFAM" id="SSF53448">
    <property type="entry name" value="Nucleotide-diphospho-sugar transferases"/>
    <property type="match status" value="1"/>
</dbReference>
<dbReference type="Gene3D" id="3.90.550.10">
    <property type="entry name" value="Spore Coat Polysaccharide Biosynthesis Protein SpsA, Chain A"/>
    <property type="match status" value="1"/>
</dbReference>